<organism evidence="4 5">
    <name type="scientific">Embleya scabrispora</name>
    <dbReference type="NCBI Taxonomy" id="159449"/>
    <lineage>
        <taxon>Bacteria</taxon>
        <taxon>Bacillati</taxon>
        <taxon>Actinomycetota</taxon>
        <taxon>Actinomycetes</taxon>
        <taxon>Kitasatosporales</taxon>
        <taxon>Streptomycetaceae</taxon>
        <taxon>Embleya</taxon>
    </lineage>
</organism>
<evidence type="ECO:0000313" key="4">
    <source>
        <dbReference type="EMBL" id="OPC83614.1"/>
    </source>
</evidence>
<dbReference type="EC" id="3.1.3.48" evidence="1"/>
<dbReference type="InterPro" id="IPR036196">
    <property type="entry name" value="Ptyr_pPase_sf"/>
</dbReference>
<protein>
    <recommendedName>
        <fullName evidence="1">protein-tyrosine-phosphatase</fullName>
        <ecNumber evidence="1">3.1.3.48</ecNumber>
    </recommendedName>
</protein>
<dbReference type="SMART" id="SM00226">
    <property type="entry name" value="LMWPc"/>
    <property type="match status" value="1"/>
</dbReference>
<feature type="region of interest" description="Disordered" evidence="2">
    <location>
        <begin position="1"/>
        <end position="40"/>
    </location>
</feature>
<feature type="compositionally biased region" description="Polar residues" evidence="2">
    <location>
        <begin position="12"/>
        <end position="23"/>
    </location>
</feature>
<dbReference type="AlphaFoldDB" id="A0A1T3P3N1"/>
<proteinExistence type="predicted"/>
<feature type="domain" description="Phosphotyrosine protein phosphatase I" evidence="3">
    <location>
        <begin position="48"/>
        <end position="225"/>
    </location>
</feature>
<dbReference type="EMBL" id="MWQN01000001">
    <property type="protein sequence ID" value="OPC83614.1"/>
    <property type="molecule type" value="Genomic_DNA"/>
</dbReference>
<keyword evidence="5" id="KW-1185">Reference proteome</keyword>
<comment type="caution">
    <text evidence="4">The sequence shown here is derived from an EMBL/GenBank/DDBJ whole genome shotgun (WGS) entry which is preliminary data.</text>
</comment>
<evidence type="ECO:0000256" key="1">
    <source>
        <dbReference type="ARBA" id="ARBA00013064"/>
    </source>
</evidence>
<dbReference type="Proteomes" id="UP000190037">
    <property type="component" value="Unassembled WGS sequence"/>
</dbReference>
<accession>A0A1T3P3N1</accession>
<evidence type="ECO:0000259" key="3">
    <source>
        <dbReference type="SMART" id="SM00226"/>
    </source>
</evidence>
<gene>
    <name evidence="4" type="ORF">B4N89_24115</name>
</gene>
<dbReference type="SUPFAM" id="SSF52788">
    <property type="entry name" value="Phosphotyrosine protein phosphatases I"/>
    <property type="match status" value="1"/>
</dbReference>
<name>A0A1T3P3N1_9ACTN</name>
<evidence type="ECO:0000256" key="2">
    <source>
        <dbReference type="SAM" id="MobiDB-lite"/>
    </source>
</evidence>
<evidence type="ECO:0000313" key="5">
    <source>
        <dbReference type="Proteomes" id="UP000190037"/>
    </source>
</evidence>
<dbReference type="Pfam" id="PF01451">
    <property type="entry name" value="LMWPc"/>
    <property type="match status" value="1"/>
</dbReference>
<dbReference type="Gene3D" id="3.40.50.2300">
    <property type="match status" value="1"/>
</dbReference>
<dbReference type="InterPro" id="IPR050438">
    <property type="entry name" value="LMW_PTPase"/>
</dbReference>
<dbReference type="GO" id="GO:0004725">
    <property type="term" value="F:protein tyrosine phosphatase activity"/>
    <property type="evidence" value="ECO:0007669"/>
    <property type="project" value="UniProtKB-EC"/>
</dbReference>
<dbReference type="STRING" id="159449.B4N89_24115"/>
<dbReference type="InterPro" id="IPR023485">
    <property type="entry name" value="Ptyr_pPase"/>
</dbReference>
<reference evidence="4 5" key="1">
    <citation type="submission" date="2017-03" db="EMBL/GenBank/DDBJ databases">
        <title>Draft genome sequence of Streptomyces scabrisporus NF3, endophyte isolated from Amphipterygium adstringens.</title>
        <authorList>
            <person name="Vazquez M."/>
            <person name="Ceapa C.D."/>
            <person name="Rodriguez Luna D."/>
            <person name="Sanchez Esquivel S."/>
        </authorList>
    </citation>
    <scope>NUCLEOTIDE SEQUENCE [LARGE SCALE GENOMIC DNA]</scope>
    <source>
        <strain evidence="4 5">NF3</strain>
    </source>
</reference>
<dbReference type="PANTHER" id="PTHR11717:SF7">
    <property type="entry name" value="LOW MOLECULAR WEIGHT PHOSPHOTYROSINE PROTEIN PHOSPHATASE"/>
    <property type="match status" value="1"/>
</dbReference>
<sequence length="225" mass="23958">MSCADSWPPQRGQPTDHPSSPSGSDRESGPGAARGPRARRSRIRGVTASVLVVCSGNICRSPVVEAMLRGRLAGSALPSEVSSAGTIDWNARPMADNSALVLTEYGIDAPAHRSRKLTADLLRAADLVIGMSREHHWAIDALAADALPRTFLLGELVRLGEAFGPRRALPLADWVAGVDARRPANRLARPGDELDDPMGEPIESFRVMGARADDLTTRLAALLTT</sequence>
<dbReference type="PANTHER" id="PTHR11717">
    <property type="entry name" value="LOW MOLECULAR WEIGHT PROTEIN TYROSINE PHOSPHATASE"/>
    <property type="match status" value="1"/>
</dbReference>